<keyword evidence="3 5" id="KW-0012">Acyltransferase</keyword>
<comment type="caution">
    <text evidence="5">The sequence shown here is derived from an EMBL/GenBank/DDBJ whole genome shotgun (WGS) entry which is preliminary data.</text>
</comment>
<proteinExistence type="predicted"/>
<dbReference type="PANTHER" id="PTHR43775:SF51">
    <property type="entry name" value="INACTIVE PHENOLPHTHIOCEROL SYNTHESIS POLYKETIDE SYNTHASE TYPE I PKS1-RELATED"/>
    <property type="match status" value="1"/>
</dbReference>
<keyword evidence="2" id="KW-0511">Multifunctional enzyme</keyword>
<feature type="non-terminal residue" evidence="5">
    <location>
        <position position="268"/>
    </location>
</feature>
<name>A0ABU7PME8_9ACTN</name>
<dbReference type="InterPro" id="IPR016036">
    <property type="entry name" value="Malonyl_transacylase_ACP-bd"/>
</dbReference>
<dbReference type="InterPro" id="IPR016035">
    <property type="entry name" value="Acyl_Trfase/lysoPLipase"/>
</dbReference>
<evidence type="ECO:0000256" key="3">
    <source>
        <dbReference type="ARBA" id="ARBA00023315"/>
    </source>
</evidence>
<dbReference type="InterPro" id="IPR014043">
    <property type="entry name" value="Acyl_transferase_dom"/>
</dbReference>
<protein>
    <submittedName>
        <fullName evidence="5">Acyltransferase domain-containing protein</fullName>
        <ecNumber evidence="5">2.3.1.-</ecNumber>
    </submittedName>
</protein>
<reference evidence="5 6" key="1">
    <citation type="submission" date="2023-12" db="EMBL/GenBank/DDBJ databases">
        <title>Streptomyces sp. V4-01.</title>
        <authorList>
            <person name="Somphong A."/>
            <person name="Phongsopitanun W."/>
        </authorList>
    </citation>
    <scope>NUCLEOTIDE SEQUENCE [LARGE SCALE GENOMIC DNA]</scope>
    <source>
        <strain evidence="5 6">V4-01</strain>
    </source>
</reference>
<dbReference type="EC" id="2.3.1.-" evidence="5"/>
<evidence type="ECO:0000256" key="2">
    <source>
        <dbReference type="ARBA" id="ARBA00023268"/>
    </source>
</evidence>
<dbReference type="SUPFAM" id="SSF52151">
    <property type="entry name" value="FabD/lysophospholipase-like"/>
    <property type="match status" value="1"/>
</dbReference>
<dbReference type="SMART" id="SM00827">
    <property type="entry name" value="PKS_AT"/>
    <property type="match status" value="1"/>
</dbReference>
<dbReference type="InterPro" id="IPR050091">
    <property type="entry name" value="PKS_NRPS_Biosynth_Enz"/>
</dbReference>
<evidence type="ECO:0000313" key="5">
    <source>
        <dbReference type="EMBL" id="MEE4547028.1"/>
    </source>
</evidence>
<evidence type="ECO:0000259" key="4">
    <source>
        <dbReference type="SMART" id="SM00827"/>
    </source>
</evidence>
<dbReference type="RefSeq" id="WP_330801027.1">
    <property type="nucleotide sequence ID" value="NZ_JAZEWV010000085.1"/>
</dbReference>
<keyword evidence="1 5" id="KW-0808">Transferase</keyword>
<dbReference type="InterPro" id="IPR001227">
    <property type="entry name" value="Ac_transferase_dom_sf"/>
</dbReference>
<keyword evidence="6" id="KW-1185">Reference proteome</keyword>
<dbReference type="Proteomes" id="UP001344658">
    <property type="component" value="Unassembled WGS sequence"/>
</dbReference>
<dbReference type="Gene3D" id="3.40.366.10">
    <property type="entry name" value="Malonyl-Coenzyme A Acyl Carrier Protein, domain 2"/>
    <property type="match status" value="1"/>
</dbReference>
<dbReference type="Pfam" id="PF00698">
    <property type="entry name" value="Acyl_transf_1"/>
    <property type="match status" value="1"/>
</dbReference>
<dbReference type="GO" id="GO:0016746">
    <property type="term" value="F:acyltransferase activity"/>
    <property type="evidence" value="ECO:0007669"/>
    <property type="project" value="UniProtKB-KW"/>
</dbReference>
<dbReference type="PANTHER" id="PTHR43775">
    <property type="entry name" value="FATTY ACID SYNTHASE"/>
    <property type="match status" value="1"/>
</dbReference>
<evidence type="ECO:0000256" key="1">
    <source>
        <dbReference type="ARBA" id="ARBA00022679"/>
    </source>
</evidence>
<organism evidence="5 6">
    <name type="scientific">Actinacidiphila polyblastidii</name>
    <dbReference type="NCBI Taxonomy" id="3110430"/>
    <lineage>
        <taxon>Bacteria</taxon>
        <taxon>Bacillati</taxon>
        <taxon>Actinomycetota</taxon>
        <taxon>Actinomycetes</taxon>
        <taxon>Kitasatosporales</taxon>
        <taxon>Streptomycetaceae</taxon>
        <taxon>Actinacidiphila</taxon>
    </lineage>
</organism>
<gene>
    <name evidence="5" type="ORF">V2S66_34325</name>
</gene>
<accession>A0ABU7PME8</accession>
<dbReference type="SUPFAM" id="SSF55048">
    <property type="entry name" value="Probable ACP-binding domain of malonyl-CoA ACP transacylase"/>
    <property type="match status" value="1"/>
</dbReference>
<dbReference type="EMBL" id="JAZEWV010000085">
    <property type="protein sequence ID" value="MEE4547028.1"/>
    <property type="molecule type" value="Genomic_DNA"/>
</dbReference>
<evidence type="ECO:0000313" key="6">
    <source>
        <dbReference type="Proteomes" id="UP001344658"/>
    </source>
</evidence>
<sequence length="268" mass="29357">MAEQLATTHPVFAHTLDQCAQALDPYLDTPLHHVLNDPTALQRVDIVQPALFAVMVSLAALWRSHGIHPAAVIGHSQGEIAAAHVAGALTLPDAARIIALRSQALTTLTGNSGMISLHTTATHTHHLIQPWKNHLHIAAHNSPTTTIVSGTTPALQALLTHCHTHGIHARTIPVDYASHSPHMEPLHTPLTHLLAPTTPQPLTTPMYSTTHNTWLHGTELTPHYWYENIRQPVTFHPAIHTLTTTHHHHHYLEISPHPVLTPAIHDTL</sequence>
<feature type="domain" description="Malonyl-CoA:ACP transacylase (MAT)" evidence="4">
    <location>
        <begin position="1"/>
        <end position="268"/>
    </location>
</feature>